<evidence type="ECO:0000256" key="4">
    <source>
        <dbReference type="RuleBase" id="RU366007"/>
    </source>
</evidence>
<accession>A0A8J6TF53</accession>
<dbReference type="GO" id="GO:0004739">
    <property type="term" value="F:pyruvate dehydrogenase (acetyl-transferring) activity"/>
    <property type="evidence" value="ECO:0007669"/>
    <property type="project" value="UniProtKB-UniRule"/>
</dbReference>
<comment type="function">
    <text evidence="4">The pyruvate dehydrogenase complex catalyzes the overall conversion of pyruvate to acetyl-CoA and CO(2). It contains multiple copies of three enzymatic components: pyruvate dehydrogenase (E1), dihydrolipoamide acetyltransferase (E2) and lipoamide dehydrogenase (E3).</text>
</comment>
<comment type="cofactor">
    <cofactor evidence="1 4">
        <name>thiamine diphosphate</name>
        <dbReference type="ChEBI" id="CHEBI:58937"/>
    </cofactor>
</comment>
<dbReference type="NCBIfam" id="TIGR03181">
    <property type="entry name" value="PDH_E1_alph_x"/>
    <property type="match status" value="1"/>
</dbReference>
<comment type="subunit">
    <text evidence="4">Heterodimer of an alpha and a beta chain.</text>
</comment>
<keyword evidence="4 6" id="KW-0670">Pyruvate</keyword>
<dbReference type="GO" id="GO:0009083">
    <property type="term" value="P:branched-chain amino acid catabolic process"/>
    <property type="evidence" value="ECO:0007669"/>
    <property type="project" value="TreeGrafter"/>
</dbReference>
<dbReference type="SUPFAM" id="SSF52518">
    <property type="entry name" value="Thiamin diphosphate-binding fold (THDP-binding)"/>
    <property type="match status" value="1"/>
</dbReference>
<dbReference type="InterPro" id="IPR017596">
    <property type="entry name" value="PdhA/BkdA"/>
</dbReference>
<evidence type="ECO:0000259" key="5">
    <source>
        <dbReference type="Pfam" id="PF00676"/>
    </source>
</evidence>
<dbReference type="InterPro" id="IPR029061">
    <property type="entry name" value="THDP-binding"/>
</dbReference>
<evidence type="ECO:0000256" key="3">
    <source>
        <dbReference type="ARBA" id="ARBA00023052"/>
    </source>
</evidence>
<keyword evidence="3 4" id="KW-0786">Thiamine pyrophosphate</keyword>
<dbReference type="PANTHER" id="PTHR43380">
    <property type="entry name" value="2-OXOISOVALERATE DEHYDROGENASE SUBUNIT ALPHA, MITOCHONDRIAL"/>
    <property type="match status" value="1"/>
</dbReference>
<dbReference type="Pfam" id="PF00676">
    <property type="entry name" value="E1_dh"/>
    <property type="match status" value="1"/>
</dbReference>
<evidence type="ECO:0000313" key="7">
    <source>
        <dbReference type="Proteomes" id="UP000614424"/>
    </source>
</evidence>
<comment type="catalytic activity">
    <reaction evidence="4">
        <text>N(6)-[(R)-lipoyl]-L-lysyl-[protein] + pyruvate + H(+) = N(6)-[(R)-S(8)-acetyldihydrolipoyl]-L-lysyl-[protein] + CO2</text>
        <dbReference type="Rhea" id="RHEA:19189"/>
        <dbReference type="Rhea" id="RHEA-COMP:10474"/>
        <dbReference type="Rhea" id="RHEA-COMP:10478"/>
        <dbReference type="ChEBI" id="CHEBI:15361"/>
        <dbReference type="ChEBI" id="CHEBI:15378"/>
        <dbReference type="ChEBI" id="CHEBI:16526"/>
        <dbReference type="ChEBI" id="CHEBI:83099"/>
        <dbReference type="ChEBI" id="CHEBI:83111"/>
        <dbReference type="EC" id="1.2.4.1"/>
    </reaction>
</comment>
<reference evidence="6 7" key="1">
    <citation type="submission" date="2020-08" db="EMBL/GenBank/DDBJ databases">
        <title>Bridging the membrane lipid divide: bacteria of the FCB group superphylum have the potential to synthesize archaeal ether lipids.</title>
        <authorList>
            <person name="Villanueva L."/>
            <person name="Von Meijenfeldt F.A.B."/>
            <person name="Westbye A.B."/>
            <person name="Yadav S."/>
            <person name="Hopmans E.C."/>
            <person name="Dutilh B.E."/>
            <person name="Sinninghe Damste J.S."/>
        </authorList>
    </citation>
    <scope>NUCLEOTIDE SEQUENCE [LARGE SCALE GENOMIC DNA]</scope>
    <source>
        <strain evidence="6">NIOZ-UU47</strain>
    </source>
</reference>
<dbReference type="InterPro" id="IPR001017">
    <property type="entry name" value="DH_E1"/>
</dbReference>
<keyword evidence="2 4" id="KW-0560">Oxidoreductase</keyword>
<organism evidence="6 7">
    <name type="scientific">Candidatus Desulfobia pelagia</name>
    <dbReference type="NCBI Taxonomy" id="2841692"/>
    <lineage>
        <taxon>Bacteria</taxon>
        <taxon>Pseudomonadati</taxon>
        <taxon>Thermodesulfobacteriota</taxon>
        <taxon>Desulfobulbia</taxon>
        <taxon>Desulfobulbales</taxon>
        <taxon>Desulfobulbaceae</taxon>
        <taxon>Candidatus Desulfobia</taxon>
    </lineage>
</organism>
<dbReference type="EMBL" id="JACNJZ010000060">
    <property type="protein sequence ID" value="MBC8316912.1"/>
    <property type="molecule type" value="Genomic_DNA"/>
</dbReference>
<dbReference type="PANTHER" id="PTHR43380:SF1">
    <property type="entry name" value="2-OXOISOVALERATE DEHYDROGENASE SUBUNIT ALPHA, MITOCHONDRIAL"/>
    <property type="match status" value="1"/>
</dbReference>
<evidence type="ECO:0000256" key="2">
    <source>
        <dbReference type="ARBA" id="ARBA00023002"/>
    </source>
</evidence>
<dbReference type="AlphaFoldDB" id="A0A8J6TF53"/>
<name>A0A8J6TF53_9BACT</name>
<dbReference type="CDD" id="cd02000">
    <property type="entry name" value="TPP_E1_PDC_ADC_BCADC"/>
    <property type="match status" value="1"/>
</dbReference>
<dbReference type="Proteomes" id="UP000614424">
    <property type="component" value="Unassembled WGS sequence"/>
</dbReference>
<protein>
    <recommendedName>
        <fullName evidence="4">Pyruvate dehydrogenase E1 component subunit alpha</fullName>
        <ecNumber evidence="4">1.2.4.1</ecNumber>
    </recommendedName>
</protein>
<proteinExistence type="predicted"/>
<gene>
    <name evidence="6" type="primary">pdhA</name>
    <name evidence="6" type="ORF">H8E41_03335</name>
</gene>
<dbReference type="Gene3D" id="3.40.50.970">
    <property type="match status" value="1"/>
</dbReference>
<dbReference type="InterPro" id="IPR050771">
    <property type="entry name" value="Alpha-ketoacid_DH_E1_comp"/>
</dbReference>
<evidence type="ECO:0000256" key="1">
    <source>
        <dbReference type="ARBA" id="ARBA00001964"/>
    </source>
</evidence>
<sequence length="368" mass="41637">MPRSEIELPYRIEYLSILDENGNLDKELEPDIPDDILVKLHREMLSGRRFDERMLNLQRQGRIGTFPPIKGQEASQLGAVATLKNSDWMVPAFREALAEFWRGKPRENFILFYGGYDEGGAVEEGRNDLPVAIPVGSQMLHAVGIGMGIQYRRKDDVVMTFFGDGATSEGDFHEALNFAGVFQAPVIFICQNNQWAISVPRSRQTHAKTLAQKALAHGLPGIQVDGNDVLAVYAAAREAVERARTGKGPTLIECFTYRMSLHTTADDPKKYRSEDEVKEWEKRDPIPRFQAYLTQKGLLTDEVVEQLEADIAQEIQGAIDRAEKLMAREVDPLDMFNHTFAELPPSLILQRQEAELDLSLRKEEDRHD</sequence>
<dbReference type="EC" id="1.2.4.1" evidence="4"/>
<feature type="domain" description="Dehydrogenase E1 component" evidence="5">
    <location>
        <begin position="42"/>
        <end position="324"/>
    </location>
</feature>
<comment type="caution">
    <text evidence="6">The sequence shown here is derived from an EMBL/GenBank/DDBJ whole genome shotgun (WGS) entry which is preliminary data.</text>
</comment>
<evidence type="ECO:0000313" key="6">
    <source>
        <dbReference type="EMBL" id="MBC8316912.1"/>
    </source>
</evidence>